<evidence type="ECO:0000313" key="1">
    <source>
        <dbReference type="EMBL" id="KAK6912664.1"/>
    </source>
</evidence>
<reference evidence="1 2" key="1">
    <citation type="submission" date="2023-12" db="EMBL/GenBank/DDBJ databases">
        <title>A high-quality genome assembly for Dillenia turbinata (Dilleniales).</title>
        <authorList>
            <person name="Chanderbali A."/>
        </authorList>
    </citation>
    <scope>NUCLEOTIDE SEQUENCE [LARGE SCALE GENOMIC DNA]</scope>
    <source>
        <strain evidence="1">LSX21</strain>
        <tissue evidence="1">Leaf</tissue>
    </source>
</reference>
<dbReference type="PANTHER" id="PTHR37210">
    <property type="entry name" value="EXPRESSED PROTEIN"/>
    <property type="match status" value="1"/>
</dbReference>
<protein>
    <submittedName>
        <fullName evidence="1">Uncharacterized protein</fullName>
    </submittedName>
</protein>
<comment type="caution">
    <text evidence="1">The sequence shown here is derived from an EMBL/GenBank/DDBJ whole genome shotgun (WGS) entry which is preliminary data.</text>
</comment>
<dbReference type="InterPro" id="IPR053350">
    <property type="entry name" value="CV_Inducer"/>
</dbReference>
<accession>A0AAN8UH60</accession>
<dbReference type="Proteomes" id="UP001370490">
    <property type="component" value="Unassembled WGS sequence"/>
</dbReference>
<sequence>MAMLCSCKVNLSTPSKPAPSQPPSLRTKKTLLQKVPCARNEKSWRIQLVMGMACIIVGVQTGDLNGQNDAVAGILAVAEQTNVQKWSDKRACPPWKINSLETIVPENLPRPSARRRFESVDHSKTTTSPSIAKSLVTPINSKCFSM</sequence>
<proteinExistence type="predicted"/>
<gene>
    <name evidence="1" type="ORF">RJ641_022265</name>
</gene>
<dbReference type="AlphaFoldDB" id="A0AAN8UH60"/>
<dbReference type="PANTHER" id="PTHR37210:SF2">
    <property type="entry name" value="PROTEIN CHLOROPLAST VESICULATION"/>
    <property type="match status" value="1"/>
</dbReference>
<evidence type="ECO:0000313" key="2">
    <source>
        <dbReference type="Proteomes" id="UP001370490"/>
    </source>
</evidence>
<dbReference type="EMBL" id="JBAMMX010000027">
    <property type="protein sequence ID" value="KAK6912664.1"/>
    <property type="molecule type" value="Genomic_DNA"/>
</dbReference>
<organism evidence="1 2">
    <name type="scientific">Dillenia turbinata</name>
    <dbReference type="NCBI Taxonomy" id="194707"/>
    <lineage>
        <taxon>Eukaryota</taxon>
        <taxon>Viridiplantae</taxon>
        <taxon>Streptophyta</taxon>
        <taxon>Embryophyta</taxon>
        <taxon>Tracheophyta</taxon>
        <taxon>Spermatophyta</taxon>
        <taxon>Magnoliopsida</taxon>
        <taxon>eudicotyledons</taxon>
        <taxon>Gunneridae</taxon>
        <taxon>Pentapetalae</taxon>
        <taxon>Dilleniales</taxon>
        <taxon>Dilleniaceae</taxon>
        <taxon>Dillenia</taxon>
    </lineage>
</organism>
<name>A0AAN8UH60_9MAGN</name>
<keyword evidence="2" id="KW-1185">Reference proteome</keyword>